<keyword evidence="1" id="KW-1133">Transmembrane helix</keyword>
<gene>
    <name evidence="2" type="ORF">HKT17_00470</name>
</gene>
<organism evidence="2 3">
    <name type="scientific">Limnobacter profundi</name>
    <dbReference type="NCBI Taxonomy" id="2732163"/>
    <lineage>
        <taxon>Bacteria</taxon>
        <taxon>Pseudomonadati</taxon>
        <taxon>Pseudomonadota</taxon>
        <taxon>Betaproteobacteria</taxon>
        <taxon>Burkholderiales</taxon>
        <taxon>Burkholderiaceae</taxon>
        <taxon>Limnobacter</taxon>
    </lineage>
</organism>
<protein>
    <submittedName>
        <fullName evidence="2">Uncharacterized protein</fullName>
    </submittedName>
</protein>
<accession>A0ABX6N3F1</accession>
<proteinExistence type="predicted"/>
<evidence type="ECO:0000313" key="2">
    <source>
        <dbReference type="EMBL" id="QJR28284.1"/>
    </source>
</evidence>
<dbReference type="RefSeq" id="WP_171096990.1">
    <property type="nucleotide sequence ID" value="NZ_CP053084.1"/>
</dbReference>
<feature type="transmembrane region" description="Helical" evidence="1">
    <location>
        <begin position="106"/>
        <end position="131"/>
    </location>
</feature>
<evidence type="ECO:0000256" key="1">
    <source>
        <dbReference type="SAM" id="Phobius"/>
    </source>
</evidence>
<evidence type="ECO:0000313" key="3">
    <source>
        <dbReference type="Proteomes" id="UP000501130"/>
    </source>
</evidence>
<sequence>MSAENSLSAQQGLALGLAFLLLALLYCMDFLQIQNTESRGLILLEALVITAPFLAGAFAQYLGRSALFLFTFTLGKLSFDYLIFTFRLEIFYSEIPELLLDWLPIAALRLLLPVFLIVLGLVTCVALAKLFKKPLQR</sequence>
<feature type="transmembrane region" description="Helical" evidence="1">
    <location>
        <begin position="40"/>
        <end position="59"/>
    </location>
</feature>
<feature type="transmembrane region" description="Helical" evidence="1">
    <location>
        <begin position="12"/>
        <end position="34"/>
    </location>
</feature>
<keyword evidence="1" id="KW-0472">Membrane</keyword>
<dbReference type="EMBL" id="CP053084">
    <property type="protein sequence ID" value="QJR28284.1"/>
    <property type="molecule type" value="Genomic_DNA"/>
</dbReference>
<keyword evidence="3" id="KW-1185">Reference proteome</keyword>
<keyword evidence="1" id="KW-0812">Transmembrane</keyword>
<dbReference type="Proteomes" id="UP000501130">
    <property type="component" value="Chromosome"/>
</dbReference>
<name>A0ABX6N3F1_9BURK</name>
<reference evidence="2 3" key="1">
    <citation type="submission" date="2020-05" db="EMBL/GenBank/DDBJ databases">
        <title>Compete genome of Limnobacter sp. SAORIC-580.</title>
        <authorList>
            <person name="Song J."/>
            <person name="Cho J.-C."/>
        </authorList>
    </citation>
    <scope>NUCLEOTIDE SEQUENCE [LARGE SCALE GENOMIC DNA]</scope>
    <source>
        <strain evidence="2 3">SAORIC-580</strain>
    </source>
</reference>